<dbReference type="STRING" id="408657.SAMN04487995_0457"/>
<dbReference type="Pfam" id="PF07690">
    <property type="entry name" value="MFS_1"/>
    <property type="match status" value="1"/>
</dbReference>
<dbReference type="PROSITE" id="PS50850">
    <property type="entry name" value="MFS"/>
    <property type="match status" value="1"/>
</dbReference>
<dbReference type="GO" id="GO:1904659">
    <property type="term" value="P:D-glucose transmembrane transport"/>
    <property type="evidence" value="ECO:0007669"/>
    <property type="project" value="InterPro"/>
</dbReference>
<feature type="transmembrane region" description="Helical" evidence="11">
    <location>
        <begin position="155"/>
        <end position="179"/>
    </location>
</feature>
<feature type="transmembrane region" description="Helical" evidence="11">
    <location>
        <begin position="303"/>
        <end position="320"/>
    </location>
</feature>
<feature type="domain" description="Major facilitator superfamily (MFS) profile" evidence="12">
    <location>
        <begin position="25"/>
        <end position="416"/>
    </location>
</feature>
<evidence type="ECO:0000256" key="11">
    <source>
        <dbReference type="SAM" id="Phobius"/>
    </source>
</evidence>
<keyword evidence="6" id="KW-0997">Cell inner membrane</keyword>
<dbReference type="InterPro" id="IPR036259">
    <property type="entry name" value="MFS_trans_sf"/>
</dbReference>
<reference evidence="13 14" key="1">
    <citation type="submission" date="2016-10" db="EMBL/GenBank/DDBJ databases">
        <authorList>
            <person name="de Groot N.N."/>
        </authorList>
    </citation>
    <scope>NUCLEOTIDE SEQUENCE [LARGE SCALE GENOMIC DNA]</scope>
    <source>
        <strain evidence="13 14">DSM 19938</strain>
    </source>
</reference>
<dbReference type="PANTHER" id="PTHR43702:SF3">
    <property type="entry name" value="PROTEIN TSGA"/>
    <property type="match status" value="1"/>
</dbReference>
<feature type="transmembrane region" description="Helical" evidence="11">
    <location>
        <begin position="92"/>
        <end position="111"/>
    </location>
</feature>
<evidence type="ECO:0000256" key="7">
    <source>
        <dbReference type="ARBA" id="ARBA00022597"/>
    </source>
</evidence>
<dbReference type="PANTHER" id="PTHR43702">
    <property type="entry name" value="L-FUCOSE-PROTON SYMPORTER"/>
    <property type="match status" value="1"/>
</dbReference>
<dbReference type="Gene3D" id="1.20.1250.20">
    <property type="entry name" value="MFS general substrate transporter like domains"/>
    <property type="match status" value="2"/>
</dbReference>
<protein>
    <submittedName>
        <fullName evidence="13">MFS transporter, FHS family, L-fucose permease</fullName>
    </submittedName>
</protein>
<evidence type="ECO:0000256" key="3">
    <source>
        <dbReference type="ARBA" id="ARBA00009120"/>
    </source>
</evidence>
<evidence type="ECO:0000256" key="2">
    <source>
        <dbReference type="ARBA" id="ARBA00004429"/>
    </source>
</evidence>
<comment type="subcellular location">
    <subcellularLocation>
        <location evidence="2">Cell inner membrane</location>
        <topology evidence="2">Multi-pass membrane protein</topology>
    </subcellularLocation>
</comment>
<evidence type="ECO:0000259" key="12">
    <source>
        <dbReference type="PROSITE" id="PS50850"/>
    </source>
</evidence>
<keyword evidence="14" id="KW-1185">Reference proteome</keyword>
<sequence>MAAIPVNTVSVAGPAGGERQNYTPALLTLAVLYFMMGFITCLNDTLVPFFKRGFTLSYSESSLVQFYFFLTYAVASIPAGRVVEKVGYKKGMVLGFSIAALGALLFFPASLMHQYSLFLAALFIVAIGIVLLQVAANPYITILGPAKTASSRLTLIQGVGSIGTTTAPLFGAYFILAPLENAQASSEAVRFPYLGIGAALLIIAFIVSRLSLPVIKSYQRITESNQESGTGIFSFRNLNFGIIGLFVYVGAEVSVGTFLTNYIAELLKITESEANNYVAFYWGAMLVGRLIGAVLLKSIKASYVLSFCAAVAIFLMLVSLNSAGNLAVWTMICVGLCNSIMFAIIFSLAVNGLGKYTTQASGLLSTAIAGGAVISFGQGLLIDHTSWKIAFMLPVGCYGYILFYGLNGYKSKFSTL</sequence>
<dbReference type="Proteomes" id="UP000199532">
    <property type="component" value="Unassembled WGS sequence"/>
</dbReference>
<dbReference type="NCBIfam" id="TIGR01272">
    <property type="entry name" value="gluP"/>
    <property type="match status" value="1"/>
</dbReference>
<keyword evidence="4" id="KW-0813">Transport</keyword>
<gene>
    <name evidence="13" type="ORF">SAMN04487995_0457</name>
</gene>
<feature type="transmembrane region" description="Helical" evidence="11">
    <location>
        <begin position="191"/>
        <end position="212"/>
    </location>
</feature>
<evidence type="ECO:0000313" key="13">
    <source>
        <dbReference type="EMBL" id="SEI40745.1"/>
    </source>
</evidence>
<feature type="transmembrane region" description="Helical" evidence="11">
    <location>
        <begin position="238"/>
        <end position="259"/>
    </location>
</feature>
<dbReference type="InterPro" id="IPR011701">
    <property type="entry name" value="MFS"/>
</dbReference>
<evidence type="ECO:0000313" key="14">
    <source>
        <dbReference type="Proteomes" id="UP000199532"/>
    </source>
</evidence>
<dbReference type="OrthoDB" id="9795150at2"/>
<dbReference type="SUPFAM" id="SSF103473">
    <property type="entry name" value="MFS general substrate transporter"/>
    <property type="match status" value="1"/>
</dbReference>
<dbReference type="GO" id="GO:0055056">
    <property type="term" value="F:D-glucose transmembrane transporter activity"/>
    <property type="evidence" value="ECO:0007669"/>
    <property type="project" value="InterPro"/>
</dbReference>
<feature type="transmembrane region" description="Helical" evidence="11">
    <location>
        <begin position="326"/>
        <end position="350"/>
    </location>
</feature>
<evidence type="ECO:0000256" key="1">
    <source>
        <dbReference type="ARBA" id="ARBA00003321"/>
    </source>
</evidence>
<keyword evidence="7" id="KW-0762">Sugar transport</keyword>
<keyword evidence="8 11" id="KW-0812">Transmembrane</keyword>
<feature type="transmembrane region" description="Helical" evidence="11">
    <location>
        <begin position="387"/>
        <end position="406"/>
    </location>
</feature>
<accession>A0A1H6QNB1</accession>
<evidence type="ECO:0000256" key="4">
    <source>
        <dbReference type="ARBA" id="ARBA00022448"/>
    </source>
</evidence>
<feature type="transmembrane region" description="Helical" evidence="11">
    <location>
        <begin position="117"/>
        <end position="143"/>
    </location>
</feature>
<dbReference type="InterPro" id="IPR005964">
    <property type="entry name" value="Glc/Gal_transptr_bac"/>
</dbReference>
<keyword evidence="9 11" id="KW-1133">Transmembrane helix</keyword>
<evidence type="ECO:0000256" key="8">
    <source>
        <dbReference type="ARBA" id="ARBA00022692"/>
    </source>
</evidence>
<feature type="transmembrane region" description="Helical" evidence="11">
    <location>
        <begin position="279"/>
        <end position="296"/>
    </location>
</feature>
<dbReference type="GO" id="GO:0005886">
    <property type="term" value="C:plasma membrane"/>
    <property type="evidence" value="ECO:0007669"/>
    <property type="project" value="UniProtKB-SubCell"/>
</dbReference>
<feature type="transmembrane region" description="Helical" evidence="11">
    <location>
        <begin position="362"/>
        <end position="381"/>
    </location>
</feature>
<name>A0A1H6QNB1_9BACT</name>
<dbReference type="CDD" id="cd17394">
    <property type="entry name" value="MFS_FucP_like"/>
    <property type="match status" value="1"/>
</dbReference>
<feature type="transmembrane region" description="Helical" evidence="11">
    <location>
        <begin position="26"/>
        <end position="50"/>
    </location>
</feature>
<organism evidence="13 14">
    <name type="scientific">Dyadobacter koreensis</name>
    <dbReference type="NCBI Taxonomy" id="408657"/>
    <lineage>
        <taxon>Bacteria</taxon>
        <taxon>Pseudomonadati</taxon>
        <taxon>Bacteroidota</taxon>
        <taxon>Cytophagia</taxon>
        <taxon>Cytophagales</taxon>
        <taxon>Spirosomataceae</taxon>
        <taxon>Dyadobacter</taxon>
    </lineage>
</organism>
<dbReference type="InterPro" id="IPR050375">
    <property type="entry name" value="MFS_TsgA-like"/>
</dbReference>
<proteinExistence type="inferred from homology"/>
<evidence type="ECO:0000256" key="9">
    <source>
        <dbReference type="ARBA" id="ARBA00022989"/>
    </source>
</evidence>
<evidence type="ECO:0000256" key="10">
    <source>
        <dbReference type="ARBA" id="ARBA00023136"/>
    </source>
</evidence>
<keyword evidence="10 11" id="KW-0472">Membrane</keyword>
<dbReference type="EMBL" id="FNXY01000001">
    <property type="protein sequence ID" value="SEI40745.1"/>
    <property type="molecule type" value="Genomic_DNA"/>
</dbReference>
<dbReference type="AlphaFoldDB" id="A0A1H6QNB1"/>
<keyword evidence="5" id="KW-1003">Cell membrane</keyword>
<comment type="similarity">
    <text evidence="3">Belongs to the major facilitator superfamily. FHS transporter (TC 2.A.1.7) family.</text>
</comment>
<feature type="transmembrane region" description="Helical" evidence="11">
    <location>
        <begin position="62"/>
        <end position="80"/>
    </location>
</feature>
<evidence type="ECO:0000256" key="5">
    <source>
        <dbReference type="ARBA" id="ARBA00022475"/>
    </source>
</evidence>
<evidence type="ECO:0000256" key="6">
    <source>
        <dbReference type="ARBA" id="ARBA00022519"/>
    </source>
</evidence>
<dbReference type="RefSeq" id="WP_090331517.1">
    <property type="nucleotide sequence ID" value="NZ_FNXY01000001.1"/>
</dbReference>
<dbReference type="GO" id="GO:0005354">
    <property type="term" value="F:galactose transmembrane transporter activity"/>
    <property type="evidence" value="ECO:0007669"/>
    <property type="project" value="InterPro"/>
</dbReference>
<dbReference type="InterPro" id="IPR020846">
    <property type="entry name" value="MFS_dom"/>
</dbReference>
<comment type="function">
    <text evidence="1">Intake of glucose and galactose.</text>
</comment>